<comment type="subunit">
    <text evidence="3">The basal body constitutes a major portion of the flagellar organelle and consists of four rings (L,P,S, and M) mounted on a central rod. The rod consists of about 26 subunits of FlgG in the distal portion, and FlgB, FlgC and FlgF are thought to build up the proximal portion of the rod with about 6 subunits each.</text>
</comment>
<feature type="domain" description="Flagellar basal-body/hook protein C-terminal" evidence="7">
    <location>
        <begin position="208"/>
        <end position="253"/>
    </location>
</feature>
<dbReference type="InterPro" id="IPR019776">
    <property type="entry name" value="Flagellar_basal_body_rod_CS"/>
</dbReference>
<feature type="region of interest" description="Disordered" evidence="5">
    <location>
        <begin position="312"/>
        <end position="332"/>
    </location>
</feature>
<protein>
    <recommendedName>
        <fullName evidence="2">Flagellar basal-body rod protein FlgG</fullName>
    </recommendedName>
    <alternativeName>
        <fullName evidence="4">Distal rod protein</fullName>
    </alternativeName>
</protein>
<dbReference type="InterPro" id="IPR020013">
    <property type="entry name" value="Flagellar_FlgE/F/G"/>
</dbReference>
<dbReference type="Pfam" id="PF00460">
    <property type="entry name" value="Flg_bb_rod"/>
    <property type="match status" value="2"/>
</dbReference>
<feature type="domain" description="Flagellar basal body rod protein N-terminal" evidence="6">
    <location>
        <begin position="261"/>
        <end position="291"/>
    </location>
</feature>
<feature type="domain" description="Flagellar basal body rod protein N-terminal" evidence="6">
    <location>
        <begin position="4"/>
        <end position="34"/>
    </location>
</feature>
<accession>A0AAE0T628</accession>
<evidence type="ECO:0000259" key="7">
    <source>
        <dbReference type="Pfam" id="PF06429"/>
    </source>
</evidence>
<reference evidence="9" key="1">
    <citation type="journal article" date="2021" name="Genome Biol. Evol.">
        <title>A High-Quality Reference Genome for a Parasitic Bivalve with Doubly Uniparental Inheritance (Bivalvia: Unionida).</title>
        <authorList>
            <person name="Smith C.H."/>
        </authorList>
    </citation>
    <scope>NUCLEOTIDE SEQUENCE</scope>
    <source>
        <strain evidence="9">CHS0354</strain>
    </source>
</reference>
<evidence type="ECO:0000256" key="4">
    <source>
        <dbReference type="ARBA" id="ARBA00032912"/>
    </source>
</evidence>
<evidence type="ECO:0000256" key="3">
    <source>
        <dbReference type="ARBA" id="ARBA00025933"/>
    </source>
</evidence>
<dbReference type="Proteomes" id="UP001195483">
    <property type="component" value="Unassembled WGS sequence"/>
</dbReference>
<comment type="caution">
    <text evidence="9">The sequence shown here is derived from an EMBL/GenBank/DDBJ whole genome shotgun (WGS) entry which is preliminary data.</text>
</comment>
<organism evidence="9 10">
    <name type="scientific">Potamilus streckersoni</name>
    <dbReference type="NCBI Taxonomy" id="2493646"/>
    <lineage>
        <taxon>Eukaryota</taxon>
        <taxon>Metazoa</taxon>
        <taxon>Spiralia</taxon>
        <taxon>Lophotrochozoa</taxon>
        <taxon>Mollusca</taxon>
        <taxon>Bivalvia</taxon>
        <taxon>Autobranchia</taxon>
        <taxon>Heteroconchia</taxon>
        <taxon>Palaeoheterodonta</taxon>
        <taxon>Unionida</taxon>
        <taxon>Unionoidea</taxon>
        <taxon>Unionidae</taxon>
        <taxon>Ambleminae</taxon>
        <taxon>Lampsilini</taxon>
        <taxon>Potamilus</taxon>
    </lineage>
</organism>
<dbReference type="InterPro" id="IPR001444">
    <property type="entry name" value="Flag_bb_rod_N"/>
</dbReference>
<evidence type="ECO:0000259" key="6">
    <source>
        <dbReference type="Pfam" id="PF00460"/>
    </source>
</evidence>
<reference evidence="9" key="3">
    <citation type="submission" date="2023-05" db="EMBL/GenBank/DDBJ databases">
        <authorList>
            <person name="Smith C.H."/>
        </authorList>
    </citation>
    <scope>NUCLEOTIDE SEQUENCE</scope>
    <source>
        <strain evidence="9">CHS0354</strain>
        <tissue evidence="9">Mantle</tissue>
    </source>
</reference>
<dbReference type="PANTHER" id="PTHR30435">
    <property type="entry name" value="FLAGELLAR PROTEIN"/>
    <property type="match status" value="1"/>
</dbReference>
<dbReference type="InterPro" id="IPR012834">
    <property type="entry name" value="FlgG_G_neg"/>
</dbReference>
<evidence type="ECO:0000259" key="8">
    <source>
        <dbReference type="Pfam" id="PF22692"/>
    </source>
</evidence>
<dbReference type="NCBIfam" id="TIGR03506">
    <property type="entry name" value="FlgEFG_subfam"/>
    <property type="match status" value="3"/>
</dbReference>
<feature type="domain" description="Flagellar hook protein FlgE/F/G-like D1" evidence="8">
    <location>
        <begin position="100"/>
        <end position="162"/>
    </location>
</feature>
<feature type="domain" description="Flagellar hook protein FlgE/F/G-like D1" evidence="8">
    <location>
        <begin position="352"/>
        <end position="415"/>
    </location>
</feature>
<comment type="similarity">
    <text evidence="1">Belongs to the flagella basal body rod proteins family.</text>
</comment>
<evidence type="ECO:0000313" key="10">
    <source>
        <dbReference type="Proteomes" id="UP001195483"/>
    </source>
</evidence>
<sequence>MSGIYSLTSGAKVQQRIVESTATNLANANTVGFKPDRPVFKKHLDQAIGSDLESTEELYNTQHYLSPYNLGSTSYSVLDDTLVTHTQGPMSLTENPLDFAIQGEGFFTVDTPQGVRYTRDGQFSRDGEGYLVNGSGHYVMGENGRINVEGKFVNVLEDGTVEVDNVFKDKMRVVRFEEAGKLLKFGKNYFVGRDKTQTPIEMEKPLLKQGTVEQSPVETVEEMTALIGANRIYEATQRGIKVLDDIDQKSNTLARTMMRALYVGVTGMKAMDRQLQTVSHNIANVNTMGYKKERNNFQDLLYYNDKLPGSSTSVTTQMPTGLRTGSGVRHTSTEKLITQGNKSFTGMDLDIMIDGDGFFRVVRPDGVIAYTRESAFKRDLQGRLVTGDGYPLEPQIFIPQNAIKVNVSERGGVEVFFEGVPNPLPIGTIQLAQFNNEKGLMPVGKNQFLETRASGAPVAGLPGENGSGVLVQGFVELSNVDLVEEMVNMITSQRAYEANSKSITTSDNMLGTAVNLVRT</sequence>
<evidence type="ECO:0000256" key="5">
    <source>
        <dbReference type="SAM" id="MobiDB-lite"/>
    </source>
</evidence>
<proteinExistence type="inferred from homology"/>
<evidence type="ECO:0000256" key="1">
    <source>
        <dbReference type="ARBA" id="ARBA00009677"/>
    </source>
</evidence>
<dbReference type="InterPro" id="IPR037925">
    <property type="entry name" value="FlgE/F/G-like"/>
</dbReference>
<keyword evidence="10" id="KW-1185">Reference proteome</keyword>
<dbReference type="Pfam" id="PF06429">
    <property type="entry name" value="Flg_bbr_C"/>
    <property type="match status" value="2"/>
</dbReference>
<evidence type="ECO:0000256" key="2">
    <source>
        <dbReference type="ARBA" id="ARBA00017948"/>
    </source>
</evidence>
<dbReference type="InterPro" id="IPR010930">
    <property type="entry name" value="Flg_bb/hook_C_dom"/>
</dbReference>
<name>A0AAE0T628_9BIVA</name>
<dbReference type="PROSITE" id="PS00588">
    <property type="entry name" value="FLAGELLA_BB_ROD"/>
    <property type="match status" value="1"/>
</dbReference>
<dbReference type="AlphaFoldDB" id="A0AAE0T628"/>
<gene>
    <name evidence="9" type="ORF">CHS0354_026825</name>
</gene>
<dbReference type="SUPFAM" id="SSF117143">
    <property type="entry name" value="Flagellar hook protein flgE"/>
    <property type="match status" value="2"/>
</dbReference>
<dbReference type="PANTHER" id="PTHR30435:SF19">
    <property type="entry name" value="FLAGELLAR BASAL-BODY ROD PROTEIN FLGG"/>
    <property type="match status" value="1"/>
</dbReference>
<dbReference type="InterPro" id="IPR053967">
    <property type="entry name" value="LlgE_F_G-like_D1"/>
</dbReference>
<reference evidence="9" key="2">
    <citation type="journal article" date="2021" name="Genome Biol. Evol.">
        <title>Developing a high-quality reference genome for a parasitic bivalve with doubly uniparental inheritance (Bivalvia: Unionida).</title>
        <authorList>
            <person name="Smith C.H."/>
        </authorList>
    </citation>
    <scope>NUCLEOTIDE SEQUENCE</scope>
    <source>
        <strain evidence="9">CHS0354</strain>
        <tissue evidence="9">Mantle</tissue>
    </source>
</reference>
<dbReference type="NCBIfam" id="TIGR02488">
    <property type="entry name" value="flgG_G_neg"/>
    <property type="match status" value="1"/>
</dbReference>
<evidence type="ECO:0000313" key="9">
    <source>
        <dbReference type="EMBL" id="KAK3604024.1"/>
    </source>
</evidence>
<dbReference type="EMBL" id="JAEAOA010001598">
    <property type="protein sequence ID" value="KAK3604024.1"/>
    <property type="molecule type" value="Genomic_DNA"/>
</dbReference>
<dbReference type="Pfam" id="PF22692">
    <property type="entry name" value="LlgE_F_G_D1"/>
    <property type="match status" value="2"/>
</dbReference>
<feature type="domain" description="Flagellar basal-body/hook protein C-terminal" evidence="7">
    <location>
        <begin position="471"/>
        <end position="516"/>
    </location>
</feature>